<dbReference type="RefSeq" id="WP_089694357.1">
    <property type="nucleotide sequence ID" value="NZ_FNHL01000001.1"/>
</dbReference>
<dbReference type="Proteomes" id="UP000199451">
    <property type="component" value="Unassembled WGS sequence"/>
</dbReference>
<evidence type="ECO:0000256" key="1">
    <source>
        <dbReference type="SAM" id="Phobius"/>
    </source>
</evidence>
<feature type="transmembrane region" description="Helical" evidence="1">
    <location>
        <begin position="36"/>
        <end position="57"/>
    </location>
</feature>
<keyword evidence="1" id="KW-0472">Membrane</keyword>
<evidence type="ECO:0000313" key="2">
    <source>
        <dbReference type="EMBL" id="SDM09739.1"/>
    </source>
</evidence>
<name>A0A1G9QFE8_9EURY</name>
<dbReference type="EMBL" id="FNHL01000001">
    <property type="protein sequence ID" value="SDM09739.1"/>
    <property type="molecule type" value="Genomic_DNA"/>
</dbReference>
<feature type="transmembrane region" description="Helical" evidence="1">
    <location>
        <begin position="12"/>
        <end position="30"/>
    </location>
</feature>
<organism evidence="2 3">
    <name type="scientific">Halogranum gelatinilyticum</name>
    <dbReference type="NCBI Taxonomy" id="660521"/>
    <lineage>
        <taxon>Archaea</taxon>
        <taxon>Methanobacteriati</taxon>
        <taxon>Methanobacteriota</taxon>
        <taxon>Stenosarchaea group</taxon>
        <taxon>Halobacteria</taxon>
        <taxon>Halobacteriales</taxon>
        <taxon>Haloferacaceae</taxon>
    </lineage>
</organism>
<dbReference type="AlphaFoldDB" id="A0A1G9QFE8"/>
<sequence>MSVSEITSRQQNLLRAFLLVYVVLVLYTIATGDPLVSLLVDVIFSVAIAVVGVLIVATSNGETLGVTTGVAFLGSGVAQAVELLTGLAIAATTSNILLLAGLGLYLYARAKNR</sequence>
<reference evidence="3" key="1">
    <citation type="submission" date="2016-10" db="EMBL/GenBank/DDBJ databases">
        <authorList>
            <person name="Varghese N."/>
            <person name="Submissions S."/>
        </authorList>
    </citation>
    <scope>NUCLEOTIDE SEQUENCE [LARGE SCALE GENOMIC DNA]</scope>
    <source>
        <strain evidence="3">CGMCC 1.10119</strain>
    </source>
</reference>
<keyword evidence="3" id="KW-1185">Reference proteome</keyword>
<dbReference type="OrthoDB" id="307671at2157"/>
<proteinExistence type="predicted"/>
<feature type="transmembrane region" description="Helical" evidence="1">
    <location>
        <begin position="64"/>
        <end position="81"/>
    </location>
</feature>
<evidence type="ECO:0000313" key="3">
    <source>
        <dbReference type="Proteomes" id="UP000199451"/>
    </source>
</evidence>
<keyword evidence="1" id="KW-1133">Transmembrane helix</keyword>
<gene>
    <name evidence="2" type="ORF">SAMN04487949_0836</name>
</gene>
<accession>A0A1G9QFE8</accession>
<dbReference type="STRING" id="660521.SAMN04487949_0836"/>
<protein>
    <submittedName>
        <fullName evidence="2">Uncharacterized protein</fullName>
    </submittedName>
</protein>
<feature type="transmembrane region" description="Helical" evidence="1">
    <location>
        <begin position="87"/>
        <end position="108"/>
    </location>
</feature>
<keyword evidence="1" id="KW-0812">Transmembrane</keyword>